<proteinExistence type="predicted"/>
<dbReference type="Gene3D" id="1.10.287.130">
    <property type="match status" value="1"/>
</dbReference>
<dbReference type="InterPro" id="IPR005467">
    <property type="entry name" value="His_kinase_dom"/>
</dbReference>
<evidence type="ECO:0000259" key="8">
    <source>
        <dbReference type="PROSITE" id="PS50109"/>
    </source>
</evidence>
<keyword evidence="11" id="KW-1185">Reference proteome</keyword>
<keyword evidence="5" id="KW-0418">Kinase</keyword>
<evidence type="ECO:0000256" key="4">
    <source>
        <dbReference type="ARBA" id="ARBA00022679"/>
    </source>
</evidence>
<sequence length="549" mass="61420">MVDISESERLIRRIYQITNAYDKGFDYQIQELLRLGLERFVLDIAILSNIEDGDYTVMHCVTPDGVELKPGDKFDVGITYCNITCTSRQPVAIEHMGKNDKYSTHPAYAAFQLESYIGVPIHVNGRLYGTLNFSSPNPYPRQFRDVDIDALKLMASWIEVELKRQVQEKKLQKANQYKTEFLSNMSHEIRTPMNGIVGALKLLNDTELNKKQHKLVNLALSSSSSLGNILDDILDISKIEAGKIELSETPFELDELAVEIVSTQALKLSDSPVKLDYEFNNISNFHLLGDGLRLKQVLNNLISNALKFTSDGQVRLSITETSSDLVDNRRVGCFRFQVSDTGIGLTQEQASKLFERFHQADKSTTRKYGGTGLGLSICKSLVELMGGHIGVESEKGKGSTFWFTLPFKHLTATQSSNQNAEPQELDKKLTGHVLLVEDNLINQQIAQGFLDKLGISYDVAENGQEALENIHSNNYDLILMDCLMPVLDGYKATQAIRDLEGSKSTLPILALTANALTPDIERCRQAGMDDHIGKPIDPEDLKKKLSKWL</sequence>
<evidence type="ECO:0000256" key="1">
    <source>
        <dbReference type="ARBA" id="ARBA00000085"/>
    </source>
</evidence>
<dbReference type="CDD" id="cd17546">
    <property type="entry name" value="REC_hyHK_CKI1_RcsC-like"/>
    <property type="match status" value="1"/>
</dbReference>
<dbReference type="EC" id="2.7.13.3" evidence="2"/>
<keyword evidence="6" id="KW-0902">Two-component regulatory system</keyword>
<dbReference type="EMBL" id="JBHRSZ010000004">
    <property type="protein sequence ID" value="MFC3151370.1"/>
    <property type="molecule type" value="Genomic_DNA"/>
</dbReference>
<dbReference type="InterPro" id="IPR003018">
    <property type="entry name" value="GAF"/>
</dbReference>
<dbReference type="Gene3D" id="3.30.450.40">
    <property type="match status" value="1"/>
</dbReference>
<dbReference type="InterPro" id="IPR036890">
    <property type="entry name" value="HATPase_C_sf"/>
</dbReference>
<dbReference type="Pfam" id="PF00512">
    <property type="entry name" value="HisKA"/>
    <property type="match status" value="1"/>
</dbReference>
<dbReference type="Proteomes" id="UP001595476">
    <property type="component" value="Unassembled WGS sequence"/>
</dbReference>
<evidence type="ECO:0000313" key="10">
    <source>
        <dbReference type="EMBL" id="MFC3151370.1"/>
    </source>
</evidence>
<dbReference type="SUPFAM" id="SSF55781">
    <property type="entry name" value="GAF domain-like"/>
    <property type="match status" value="1"/>
</dbReference>
<dbReference type="PROSITE" id="PS50109">
    <property type="entry name" value="HIS_KIN"/>
    <property type="match status" value="1"/>
</dbReference>
<feature type="domain" description="Histidine kinase" evidence="8">
    <location>
        <begin position="184"/>
        <end position="409"/>
    </location>
</feature>
<keyword evidence="4" id="KW-0808">Transferase</keyword>
<dbReference type="CDD" id="cd00082">
    <property type="entry name" value="HisKA"/>
    <property type="match status" value="1"/>
</dbReference>
<feature type="domain" description="Response regulatory" evidence="9">
    <location>
        <begin position="432"/>
        <end position="549"/>
    </location>
</feature>
<dbReference type="InterPro" id="IPR003594">
    <property type="entry name" value="HATPase_dom"/>
</dbReference>
<dbReference type="PANTHER" id="PTHR45339">
    <property type="entry name" value="HYBRID SIGNAL TRANSDUCTION HISTIDINE KINASE J"/>
    <property type="match status" value="1"/>
</dbReference>
<dbReference type="InterPro" id="IPR003661">
    <property type="entry name" value="HisK_dim/P_dom"/>
</dbReference>
<dbReference type="InterPro" id="IPR004358">
    <property type="entry name" value="Sig_transdc_His_kin-like_C"/>
</dbReference>
<dbReference type="Gene3D" id="3.30.565.10">
    <property type="entry name" value="Histidine kinase-like ATPase, C-terminal domain"/>
    <property type="match status" value="1"/>
</dbReference>
<dbReference type="GO" id="GO:0005524">
    <property type="term" value="F:ATP binding"/>
    <property type="evidence" value="ECO:0007669"/>
    <property type="project" value="UniProtKB-KW"/>
</dbReference>
<evidence type="ECO:0000256" key="3">
    <source>
        <dbReference type="ARBA" id="ARBA00022553"/>
    </source>
</evidence>
<dbReference type="PANTHER" id="PTHR45339:SF1">
    <property type="entry name" value="HYBRID SIGNAL TRANSDUCTION HISTIDINE KINASE J"/>
    <property type="match status" value="1"/>
</dbReference>
<dbReference type="SUPFAM" id="SSF55874">
    <property type="entry name" value="ATPase domain of HSP90 chaperone/DNA topoisomerase II/histidine kinase"/>
    <property type="match status" value="1"/>
</dbReference>
<evidence type="ECO:0000259" key="9">
    <source>
        <dbReference type="PROSITE" id="PS50110"/>
    </source>
</evidence>
<evidence type="ECO:0000313" key="11">
    <source>
        <dbReference type="Proteomes" id="UP001595476"/>
    </source>
</evidence>
<dbReference type="SUPFAM" id="SSF47384">
    <property type="entry name" value="Homodimeric domain of signal transducing histidine kinase"/>
    <property type="match status" value="1"/>
</dbReference>
<organism evidence="10 11">
    <name type="scientific">Litoribrevibacter euphylliae</name>
    <dbReference type="NCBI Taxonomy" id="1834034"/>
    <lineage>
        <taxon>Bacteria</taxon>
        <taxon>Pseudomonadati</taxon>
        <taxon>Pseudomonadota</taxon>
        <taxon>Gammaproteobacteria</taxon>
        <taxon>Oceanospirillales</taxon>
        <taxon>Oceanospirillaceae</taxon>
        <taxon>Litoribrevibacter</taxon>
    </lineage>
</organism>
<dbReference type="PROSITE" id="PS50110">
    <property type="entry name" value="RESPONSE_REGULATORY"/>
    <property type="match status" value="1"/>
</dbReference>
<dbReference type="SUPFAM" id="SSF52172">
    <property type="entry name" value="CheY-like"/>
    <property type="match status" value="1"/>
</dbReference>
<keyword evidence="10" id="KW-0547">Nucleotide-binding</keyword>
<evidence type="ECO:0000256" key="7">
    <source>
        <dbReference type="PROSITE-ProRule" id="PRU00169"/>
    </source>
</evidence>
<comment type="caution">
    <text evidence="10">The sequence shown here is derived from an EMBL/GenBank/DDBJ whole genome shotgun (WGS) entry which is preliminary data.</text>
</comment>
<gene>
    <name evidence="10" type="ORF">ACFOEK_10070</name>
</gene>
<dbReference type="Pfam" id="PF00072">
    <property type="entry name" value="Response_reg"/>
    <property type="match status" value="1"/>
</dbReference>
<keyword evidence="3 7" id="KW-0597">Phosphoprotein</keyword>
<dbReference type="CDD" id="cd16922">
    <property type="entry name" value="HATPase_EvgS-ArcB-TorS-like"/>
    <property type="match status" value="1"/>
</dbReference>
<dbReference type="InterPro" id="IPR011006">
    <property type="entry name" value="CheY-like_superfamily"/>
</dbReference>
<dbReference type="InterPro" id="IPR036097">
    <property type="entry name" value="HisK_dim/P_sf"/>
</dbReference>
<evidence type="ECO:0000256" key="5">
    <source>
        <dbReference type="ARBA" id="ARBA00022777"/>
    </source>
</evidence>
<reference evidence="11" key="1">
    <citation type="journal article" date="2019" name="Int. J. Syst. Evol. Microbiol.">
        <title>The Global Catalogue of Microorganisms (GCM) 10K type strain sequencing project: providing services to taxonomists for standard genome sequencing and annotation.</title>
        <authorList>
            <consortium name="The Broad Institute Genomics Platform"/>
            <consortium name="The Broad Institute Genome Sequencing Center for Infectious Disease"/>
            <person name="Wu L."/>
            <person name="Ma J."/>
        </authorList>
    </citation>
    <scope>NUCLEOTIDE SEQUENCE [LARGE SCALE GENOMIC DNA]</scope>
    <source>
        <strain evidence="11">KCTC 52438</strain>
    </source>
</reference>
<protein>
    <recommendedName>
        <fullName evidence="2">histidine kinase</fullName>
        <ecNumber evidence="2">2.7.13.3</ecNumber>
    </recommendedName>
</protein>
<comment type="catalytic activity">
    <reaction evidence="1">
        <text>ATP + protein L-histidine = ADP + protein N-phospho-L-histidine.</text>
        <dbReference type="EC" id="2.7.13.3"/>
    </reaction>
</comment>
<keyword evidence="10" id="KW-0067">ATP-binding</keyword>
<dbReference type="InterPro" id="IPR001789">
    <property type="entry name" value="Sig_transdc_resp-reg_receiver"/>
</dbReference>
<name>A0ABV7HGW7_9GAMM</name>
<accession>A0ABV7HGW7</accession>
<dbReference type="Pfam" id="PF02518">
    <property type="entry name" value="HATPase_c"/>
    <property type="match status" value="1"/>
</dbReference>
<dbReference type="RefSeq" id="WP_386720002.1">
    <property type="nucleotide sequence ID" value="NZ_JBHRSZ010000004.1"/>
</dbReference>
<dbReference type="PRINTS" id="PR00344">
    <property type="entry name" value="BCTRLSENSOR"/>
</dbReference>
<dbReference type="InterPro" id="IPR029016">
    <property type="entry name" value="GAF-like_dom_sf"/>
</dbReference>
<evidence type="ECO:0000256" key="2">
    <source>
        <dbReference type="ARBA" id="ARBA00012438"/>
    </source>
</evidence>
<dbReference type="SMART" id="SM00388">
    <property type="entry name" value="HisKA"/>
    <property type="match status" value="1"/>
</dbReference>
<dbReference type="SMART" id="SM00387">
    <property type="entry name" value="HATPase_c"/>
    <property type="match status" value="1"/>
</dbReference>
<dbReference type="SMART" id="SM00448">
    <property type="entry name" value="REC"/>
    <property type="match status" value="1"/>
</dbReference>
<evidence type="ECO:0000256" key="6">
    <source>
        <dbReference type="ARBA" id="ARBA00023012"/>
    </source>
</evidence>
<dbReference type="Pfam" id="PF01590">
    <property type="entry name" value="GAF"/>
    <property type="match status" value="1"/>
</dbReference>
<dbReference type="Gene3D" id="3.40.50.2300">
    <property type="match status" value="1"/>
</dbReference>
<feature type="modified residue" description="4-aspartylphosphate" evidence="7">
    <location>
        <position position="481"/>
    </location>
</feature>